<accession>A0A067QL68</accession>
<evidence type="ECO:0000313" key="1">
    <source>
        <dbReference type="EMBL" id="KDR10003.1"/>
    </source>
</evidence>
<keyword evidence="2" id="KW-1185">Reference proteome</keyword>
<dbReference type="AlphaFoldDB" id="A0A067QL68"/>
<gene>
    <name evidence="1" type="ORF">L798_00336</name>
</gene>
<dbReference type="EMBL" id="KK869114">
    <property type="protein sequence ID" value="KDR10003.1"/>
    <property type="molecule type" value="Genomic_DNA"/>
</dbReference>
<protein>
    <submittedName>
        <fullName evidence="1">Uncharacterized protein</fullName>
    </submittedName>
</protein>
<evidence type="ECO:0000313" key="2">
    <source>
        <dbReference type="Proteomes" id="UP000027135"/>
    </source>
</evidence>
<name>A0A067QL68_ZOONE</name>
<organism evidence="1 2">
    <name type="scientific">Zootermopsis nevadensis</name>
    <name type="common">Dampwood termite</name>
    <dbReference type="NCBI Taxonomy" id="136037"/>
    <lineage>
        <taxon>Eukaryota</taxon>
        <taxon>Metazoa</taxon>
        <taxon>Ecdysozoa</taxon>
        <taxon>Arthropoda</taxon>
        <taxon>Hexapoda</taxon>
        <taxon>Insecta</taxon>
        <taxon>Pterygota</taxon>
        <taxon>Neoptera</taxon>
        <taxon>Polyneoptera</taxon>
        <taxon>Dictyoptera</taxon>
        <taxon>Blattodea</taxon>
        <taxon>Blattoidea</taxon>
        <taxon>Termitoidae</taxon>
        <taxon>Termopsidae</taxon>
        <taxon>Zootermopsis</taxon>
    </lineage>
</organism>
<dbReference type="InParanoid" id="A0A067QL68"/>
<sequence length="47" mass="5789">MCMREFFPACRERQSAAWHLKPSVWSNRLQMLEDHTRLQYNCAIYNR</sequence>
<proteinExistence type="predicted"/>
<reference evidence="1 2" key="1">
    <citation type="journal article" date="2014" name="Nat. Commun.">
        <title>Molecular traces of alternative social organization in a termite genome.</title>
        <authorList>
            <person name="Terrapon N."/>
            <person name="Li C."/>
            <person name="Robertson H.M."/>
            <person name="Ji L."/>
            <person name="Meng X."/>
            <person name="Booth W."/>
            <person name="Chen Z."/>
            <person name="Childers C.P."/>
            <person name="Glastad K.M."/>
            <person name="Gokhale K."/>
            <person name="Gowin J."/>
            <person name="Gronenberg W."/>
            <person name="Hermansen R.A."/>
            <person name="Hu H."/>
            <person name="Hunt B.G."/>
            <person name="Huylmans A.K."/>
            <person name="Khalil S.M."/>
            <person name="Mitchell R.D."/>
            <person name="Munoz-Torres M.C."/>
            <person name="Mustard J.A."/>
            <person name="Pan H."/>
            <person name="Reese J.T."/>
            <person name="Scharf M.E."/>
            <person name="Sun F."/>
            <person name="Vogel H."/>
            <person name="Xiao J."/>
            <person name="Yang W."/>
            <person name="Yang Z."/>
            <person name="Yang Z."/>
            <person name="Zhou J."/>
            <person name="Zhu J."/>
            <person name="Brent C.S."/>
            <person name="Elsik C.G."/>
            <person name="Goodisman M.A."/>
            <person name="Liberles D.A."/>
            <person name="Roe R.M."/>
            <person name="Vargo E.L."/>
            <person name="Vilcinskas A."/>
            <person name="Wang J."/>
            <person name="Bornberg-Bauer E."/>
            <person name="Korb J."/>
            <person name="Zhang G."/>
            <person name="Liebig J."/>
        </authorList>
    </citation>
    <scope>NUCLEOTIDE SEQUENCE [LARGE SCALE GENOMIC DNA]</scope>
    <source>
        <tissue evidence="1">Whole organism</tissue>
    </source>
</reference>
<dbReference type="Proteomes" id="UP000027135">
    <property type="component" value="Unassembled WGS sequence"/>
</dbReference>